<keyword evidence="7 9" id="KW-0067">ATP-binding</keyword>
<sequence>MSTQKAEFKTLKQAGNLGELSAPLDFLLLILSSPSGAGKTTLTRKLLETFPDLHFSVSHTTRKPRANEIDGRDYHFVDRAEFERLAGAHGFVEWAEVHGNLYGTCLAEIERAKAEGKSGMIFDIDYQGARQIRAKLPEVAGVFILPPSMAELERRLRGRASETEEVVQRRFRAAMREIEHYALFDYVLVNDDLESAFATLRGIILAERARRIRKAHIAELLLRS</sequence>
<comment type="function">
    <text evidence="9">Essential for recycling GMP and indirectly, cGMP.</text>
</comment>
<evidence type="ECO:0000259" key="10">
    <source>
        <dbReference type="PROSITE" id="PS50052"/>
    </source>
</evidence>
<evidence type="ECO:0000256" key="7">
    <source>
        <dbReference type="ARBA" id="ARBA00022840"/>
    </source>
</evidence>
<dbReference type="Proteomes" id="UP001370348">
    <property type="component" value="Chromosome"/>
</dbReference>
<dbReference type="Gene3D" id="3.40.50.300">
    <property type="entry name" value="P-loop containing nucleotide triphosphate hydrolases"/>
    <property type="match status" value="1"/>
</dbReference>
<evidence type="ECO:0000256" key="5">
    <source>
        <dbReference type="ARBA" id="ARBA00022741"/>
    </source>
</evidence>
<evidence type="ECO:0000256" key="3">
    <source>
        <dbReference type="ARBA" id="ARBA00016296"/>
    </source>
</evidence>
<keyword evidence="5 9" id="KW-0547">Nucleotide-binding</keyword>
<dbReference type="GO" id="GO:0004385">
    <property type="term" value="F:GMP kinase activity"/>
    <property type="evidence" value="ECO:0007669"/>
    <property type="project" value="UniProtKB-EC"/>
</dbReference>
<dbReference type="Gene3D" id="3.30.63.10">
    <property type="entry name" value="Guanylate Kinase phosphate binding domain"/>
    <property type="match status" value="1"/>
</dbReference>
<dbReference type="CDD" id="cd00071">
    <property type="entry name" value="GMPK"/>
    <property type="match status" value="1"/>
</dbReference>
<dbReference type="InterPro" id="IPR008145">
    <property type="entry name" value="GK/Ca_channel_bsu"/>
</dbReference>
<evidence type="ECO:0000256" key="1">
    <source>
        <dbReference type="ARBA" id="ARBA00005790"/>
    </source>
</evidence>
<evidence type="ECO:0000313" key="12">
    <source>
        <dbReference type="Proteomes" id="UP001370348"/>
    </source>
</evidence>
<dbReference type="EC" id="2.7.4.8" evidence="2 9"/>
<protein>
    <recommendedName>
        <fullName evidence="3 9">Guanylate kinase</fullName>
        <ecNumber evidence="2 9">2.7.4.8</ecNumber>
    </recommendedName>
    <alternativeName>
        <fullName evidence="8 9">GMP kinase</fullName>
    </alternativeName>
</protein>
<comment type="similarity">
    <text evidence="1 9">Belongs to the guanylate kinase family.</text>
</comment>
<dbReference type="PROSITE" id="PS00856">
    <property type="entry name" value="GUANYLATE_KINASE_1"/>
    <property type="match status" value="1"/>
</dbReference>
<dbReference type="InterPro" id="IPR027417">
    <property type="entry name" value="P-loop_NTPase"/>
</dbReference>
<dbReference type="PROSITE" id="PS50052">
    <property type="entry name" value="GUANYLATE_KINASE_2"/>
    <property type="match status" value="1"/>
</dbReference>
<evidence type="ECO:0000313" key="11">
    <source>
        <dbReference type="EMBL" id="WXB17901.1"/>
    </source>
</evidence>
<accession>A0ABZ2M3S6</accession>
<gene>
    <name evidence="9 11" type="primary">gmk</name>
    <name evidence="11" type="ORF">LZC94_11625</name>
</gene>
<dbReference type="PANTHER" id="PTHR23117:SF13">
    <property type="entry name" value="GUANYLATE KINASE"/>
    <property type="match status" value="1"/>
</dbReference>
<name>A0ABZ2M3S6_9BACT</name>
<dbReference type="NCBIfam" id="TIGR03263">
    <property type="entry name" value="guanyl_kin"/>
    <property type="match status" value="1"/>
</dbReference>
<feature type="binding site" evidence="9">
    <location>
        <begin position="33"/>
        <end position="40"/>
    </location>
    <ligand>
        <name>ATP</name>
        <dbReference type="ChEBI" id="CHEBI:30616"/>
    </ligand>
</feature>
<evidence type="ECO:0000256" key="4">
    <source>
        <dbReference type="ARBA" id="ARBA00022679"/>
    </source>
</evidence>
<keyword evidence="6 9" id="KW-0418">Kinase</keyword>
<feature type="domain" description="Guanylate kinase-like" evidence="10">
    <location>
        <begin position="26"/>
        <end position="205"/>
    </location>
</feature>
<dbReference type="HAMAP" id="MF_00328">
    <property type="entry name" value="Guanylate_kinase"/>
    <property type="match status" value="1"/>
</dbReference>
<comment type="catalytic activity">
    <reaction evidence="9">
        <text>GMP + ATP = GDP + ADP</text>
        <dbReference type="Rhea" id="RHEA:20780"/>
        <dbReference type="ChEBI" id="CHEBI:30616"/>
        <dbReference type="ChEBI" id="CHEBI:58115"/>
        <dbReference type="ChEBI" id="CHEBI:58189"/>
        <dbReference type="ChEBI" id="CHEBI:456216"/>
        <dbReference type="EC" id="2.7.4.8"/>
    </reaction>
</comment>
<keyword evidence="9" id="KW-0963">Cytoplasm</keyword>
<reference evidence="11 12" key="1">
    <citation type="submission" date="2021-12" db="EMBL/GenBank/DDBJ databases">
        <title>Discovery of the Pendulisporaceae a myxobacterial family with distinct sporulation behavior and unique specialized metabolism.</title>
        <authorList>
            <person name="Garcia R."/>
            <person name="Popoff A."/>
            <person name="Bader C.D."/>
            <person name="Loehr J."/>
            <person name="Walesch S."/>
            <person name="Walt C."/>
            <person name="Boldt J."/>
            <person name="Bunk B."/>
            <person name="Haeckl F.J.F.P.J."/>
            <person name="Gunesch A.P."/>
            <person name="Birkelbach J."/>
            <person name="Nuebel U."/>
            <person name="Pietschmann T."/>
            <person name="Bach T."/>
            <person name="Mueller R."/>
        </authorList>
    </citation>
    <scope>NUCLEOTIDE SEQUENCE [LARGE SCALE GENOMIC DNA]</scope>
    <source>
        <strain evidence="11 12">MSr11954</strain>
    </source>
</reference>
<dbReference type="InterPro" id="IPR008144">
    <property type="entry name" value="Guanylate_kin-like_dom"/>
</dbReference>
<proteinExistence type="inferred from homology"/>
<dbReference type="RefSeq" id="WP_394827543.1">
    <property type="nucleotide sequence ID" value="NZ_CP089984.1"/>
</dbReference>
<dbReference type="PANTHER" id="PTHR23117">
    <property type="entry name" value="GUANYLATE KINASE-RELATED"/>
    <property type="match status" value="1"/>
</dbReference>
<evidence type="ECO:0000256" key="6">
    <source>
        <dbReference type="ARBA" id="ARBA00022777"/>
    </source>
</evidence>
<evidence type="ECO:0000256" key="8">
    <source>
        <dbReference type="ARBA" id="ARBA00030128"/>
    </source>
</evidence>
<comment type="subcellular location">
    <subcellularLocation>
        <location evidence="9">Cytoplasm</location>
    </subcellularLocation>
</comment>
<dbReference type="InterPro" id="IPR020590">
    <property type="entry name" value="Guanylate_kinase_CS"/>
</dbReference>
<organism evidence="11 12">
    <name type="scientific">Pendulispora albinea</name>
    <dbReference type="NCBI Taxonomy" id="2741071"/>
    <lineage>
        <taxon>Bacteria</taxon>
        <taxon>Pseudomonadati</taxon>
        <taxon>Myxococcota</taxon>
        <taxon>Myxococcia</taxon>
        <taxon>Myxococcales</taxon>
        <taxon>Sorangiineae</taxon>
        <taxon>Pendulisporaceae</taxon>
        <taxon>Pendulispora</taxon>
    </lineage>
</organism>
<dbReference type="Pfam" id="PF00625">
    <property type="entry name" value="Guanylate_kin"/>
    <property type="match status" value="1"/>
</dbReference>
<dbReference type="EMBL" id="CP089984">
    <property type="protein sequence ID" value="WXB17901.1"/>
    <property type="molecule type" value="Genomic_DNA"/>
</dbReference>
<keyword evidence="12" id="KW-1185">Reference proteome</keyword>
<dbReference type="SMART" id="SM00072">
    <property type="entry name" value="GuKc"/>
    <property type="match status" value="1"/>
</dbReference>
<dbReference type="SUPFAM" id="SSF52540">
    <property type="entry name" value="P-loop containing nucleoside triphosphate hydrolases"/>
    <property type="match status" value="1"/>
</dbReference>
<dbReference type="InterPro" id="IPR017665">
    <property type="entry name" value="Guanylate_kinase"/>
</dbReference>
<keyword evidence="4 9" id="KW-0808">Transferase</keyword>
<evidence type="ECO:0000256" key="9">
    <source>
        <dbReference type="HAMAP-Rule" id="MF_00328"/>
    </source>
</evidence>
<evidence type="ECO:0000256" key="2">
    <source>
        <dbReference type="ARBA" id="ARBA00012961"/>
    </source>
</evidence>